<dbReference type="EnsemblBacteria" id="BAA30842">
    <property type="protein sequence ID" value="BAA30842"/>
    <property type="gene ID" value="BAA30842"/>
</dbReference>
<evidence type="ECO:0000313" key="2">
    <source>
        <dbReference type="Proteomes" id="UP000000752"/>
    </source>
</evidence>
<proteinExistence type="predicted"/>
<dbReference type="EMBL" id="BA000001">
    <property type="protein sequence ID" value="BAA30842.1"/>
    <property type="molecule type" value="Genomic_DNA"/>
</dbReference>
<name>O59389_PYRHO</name>
<reference evidence="1 2" key="1">
    <citation type="journal article" date="1998" name="DNA Res.">
        <title>Complete sequence and gene organization of the genome of a hyper-thermophilic archaebacterium, Pyrococcus horikoshii OT3.</title>
        <authorList>
            <person name="Kawarabayasi Y."/>
            <person name="Sawada M."/>
            <person name="Horikawa H."/>
            <person name="Haikawa Y."/>
            <person name="Hino Y."/>
            <person name="Yamamoto S."/>
            <person name="Sekine M."/>
            <person name="Baba S."/>
            <person name="Kosugi H."/>
            <person name="Hosoyama A."/>
            <person name="Nagai Y."/>
            <person name="Sakai M."/>
            <person name="Ogura K."/>
            <person name="Otuka R."/>
            <person name="Nakazawa H."/>
            <person name="Takamiya M."/>
            <person name="Ohfuku Y."/>
            <person name="Funahashi T."/>
            <person name="Tanaka T."/>
            <person name="Kudoh Y."/>
            <person name="Yamazaki J."/>
            <person name="Kushida N."/>
            <person name="Oguchi A."/>
            <person name="Aoki K."/>
            <person name="Nakamura Y."/>
            <person name="Robb T.F."/>
            <person name="Horikoshi K."/>
            <person name="Masuchi Y."/>
            <person name="Shizuya H."/>
            <person name="Kikuchi H."/>
        </authorList>
    </citation>
    <scope>NUCLEOTIDE SEQUENCE [LARGE SCALE GENOMIC DNA]</scope>
    <source>
        <strain evidence="2">ATCC 700860 / DSM 12428 / JCM 9974 / NBRC 100139 / OT-3</strain>
    </source>
</reference>
<dbReference type="STRING" id="70601.gene:9378724"/>
<organism evidence="1 2">
    <name type="scientific">Pyrococcus horikoshii (strain ATCC 700860 / DSM 12428 / JCM 9974 / NBRC 100139 / OT-3)</name>
    <dbReference type="NCBI Taxonomy" id="70601"/>
    <lineage>
        <taxon>Archaea</taxon>
        <taxon>Methanobacteriati</taxon>
        <taxon>Methanobacteriota</taxon>
        <taxon>Thermococci</taxon>
        <taxon>Thermococcales</taxon>
        <taxon>Thermococcaceae</taxon>
        <taxon>Pyrococcus</taxon>
    </lineage>
</organism>
<accession>O59389</accession>
<dbReference type="AlphaFoldDB" id="O59389"/>
<sequence length="173" mass="19088">MDKSKVYHPKTPIIKMPIKDSIIEATNLEVIFSLRKTTARREAIIGVDSVTGVATVELTKLIDFMKRYCPTIVPNREITNTRPISPSLNFLISLHILGKNGKPPRIPELILKAAIKTGGSLLTSQSVINMAIVHKSSATTTSRTPLALIPPDSLFSLKRRRTASIIKPAPRNR</sequence>
<protein>
    <submittedName>
        <fullName evidence="1">Uncharacterized protein</fullName>
    </submittedName>
</protein>
<evidence type="ECO:0000313" key="1">
    <source>
        <dbReference type="EMBL" id="BAA30842.1"/>
    </source>
</evidence>
<dbReference type="KEGG" id="pho:PH1728"/>
<keyword evidence="2" id="KW-1185">Reference proteome</keyword>
<dbReference type="Proteomes" id="UP000000752">
    <property type="component" value="Chromosome"/>
</dbReference>
<dbReference type="PIR" id="C71181">
    <property type="entry name" value="C71181"/>
</dbReference>
<gene>
    <name evidence="1" type="ordered locus">PH1728</name>
</gene>